<evidence type="ECO:0000256" key="3">
    <source>
        <dbReference type="ARBA" id="ARBA00022729"/>
    </source>
</evidence>
<evidence type="ECO:0000256" key="2">
    <source>
        <dbReference type="ARBA" id="ARBA00022448"/>
    </source>
</evidence>
<dbReference type="InterPro" id="IPR050492">
    <property type="entry name" value="Bact_metal-bind_prot9"/>
</dbReference>
<name>A0A7C3GF71_9BACT</name>
<reference evidence="4" key="1">
    <citation type="journal article" date="2020" name="mSystems">
        <title>Genome- and Community-Level Interaction Insights into Carbon Utilization and Element Cycling Functions of Hydrothermarchaeota in Hydrothermal Sediment.</title>
        <authorList>
            <person name="Zhou Z."/>
            <person name="Liu Y."/>
            <person name="Xu W."/>
            <person name="Pan J."/>
            <person name="Luo Z.H."/>
            <person name="Li M."/>
        </authorList>
    </citation>
    <scope>NUCLEOTIDE SEQUENCE [LARGE SCALE GENOMIC DNA]</scope>
    <source>
        <strain evidence="4">HyVt-483</strain>
    </source>
</reference>
<accession>A0A7C3GF71</accession>
<keyword evidence="3" id="KW-0732">Signal</keyword>
<comment type="similarity">
    <text evidence="1">Belongs to the bacterial solute-binding protein 9 family.</text>
</comment>
<sequence length="280" mass="32413">MFSRFSGILTGCFLLLFFWGYTPRVSALSITATVYPLYDVARYVAPQARVHLLIPPGRDVHHFEPGYRDFLRLFRSDLILAVGFEPWLKKHRLLQKKTLFLTRGQKLEDPHLWLDLPRLEEFILRMARKLEVMDPKGAPLYRKRAQNLIPLLEEIRRELKGLSGCPRRTVVILGHAALTYLLREAGLKPIFLAGVHPESEVVPGRLRSVLLLVKRRRIPVVFLLDPEFRKYALLFQRQAGVRVLTLNPGIPLFPEDRTLSFPQLLRRDIEHLREGLCSGN</sequence>
<keyword evidence="2" id="KW-0813">Transport</keyword>
<dbReference type="Proteomes" id="UP000886043">
    <property type="component" value="Unassembled WGS sequence"/>
</dbReference>
<evidence type="ECO:0000256" key="1">
    <source>
        <dbReference type="ARBA" id="ARBA00011028"/>
    </source>
</evidence>
<comment type="caution">
    <text evidence="4">The sequence shown here is derived from an EMBL/GenBank/DDBJ whole genome shotgun (WGS) entry which is preliminary data.</text>
</comment>
<organism evidence="4">
    <name type="scientific">Thermosulfurimonas dismutans</name>
    <dbReference type="NCBI Taxonomy" id="999894"/>
    <lineage>
        <taxon>Bacteria</taxon>
        <taxon>Pseudomonadati</taxon>
        <taxon>Thermodesulfobacteriota</taxon>
        <taxon>Thermodesulfobacteria</taxon>
        <taxon>Thermodesulfobacteriales</taxon>
        <taxon>Thermodesulfobacteriaceae</taxon>
        <taxon>Thermosulfurimonas</taxon>
    </lineage>
</organism>
<evidence type="ECO:0000313" key="4">
    <source>
        <dbReference type="EMBL" id="HFC98178.1"/>
    </source>
</evidence>
<protein>
    <submittedName>
        <fullName evidence="4">Zinc ABC transporter substrate-binding protein</fullName>
    </submittedName>
</protein>
<dbReference type="Gene3D" id="3.40.50.1980">
    <property type="entry name" value="Nitrogenase molybdenum iron protein domain"/>
    <property type="match status" value="2"/>
</dbReference>
<dbReference type="SUPFAM" id="SSF53807">
    <property type="entry name" value="Helical backbone' metal receptor"/>
    <property type="match status" value="1"/>
</dbReference>
<proteinExistence type="inferred from homology"/>
<dbReference type="Pfam" id="PF01297">
    <property type="entry name" value="ZnuA"/>
    <property type="match status" value="1"/>
</dbReference>
<dbReference type="AlphaFoldDB" id="A0A7C3GF71"/>
<dbReference type="GO" id="GO:0030001">
    <property type="term" value="P:metal ion transport"/>
    <property type="evidence" value="ECO:0007669"/>
    <property type="project" value="InterPro"/>
</dbReference>
<dbReference type="GO" id="GO:0046872">
    <property type="term" value="F:metal ion binding"/>
    <property type="evidence" value="ECO:0007669"/>
    <property type="project" value="InterPro"/>
</dbReference>
<dbReference type="PANTHER" id="PTHR42953">
    <property type="entry name" value="HIGH-AFFINITY ZINC UPTAKE SYSTEM PROTEIN ZNUA-RELATED"/>
    <property type="match status" value="1"/>
</dbReference>
<gene>
    <name evidence="4" type="ORF">ENJ40_06960</name>
</gene>
<dbReference type="EMBL" id="DRMH01000089">
    <property type="protein sequence ID" value="HFC98178.1"/>
    <property type="molecule type" value="Genomic_DNA"/>
</dbReference>
<dbReference type="PANTHER" id="PTHR42953:SF3">
    <property type="entry name" value="HIGH-AFFINITY ZINC UPTAKE SYSTEM PROTEIN ZNUA"/>
    <property type="match status" value="1"/>
</dbReference>
<dbReference type="InterPro" id="IPR006127">
    <property type="entry name" value="ZnuA-like"/>
</dbReference>